<reference evidence="1 2" key="1">
    <citation type="submission" date="2021-03" db="EMBL/GenBank/DDBJ databases">
        <authorList>
            <person name="King G.J."/>
            <person name="Bancroft I."/>
            <person name="Baten A."/>
            <person name="Bloomfield J."/>
            <person name="Borpatragohain P."/>
            <person name="He Z."/>
            <person name="Irish N."/>
            <person name="Irwin J."/>
            <person name="Liu K."/>
            <person name="Mauleon R.P."/>
            <person name="Moore J."/>
            <person name="Morris R."/>
            <person name="Ostergaard L."/>
            <person name="Wang B."/>
            <person name="Wells R."/>
        </authorList>
    </citation>
    <scope>NUCLEOTIDE SEQUENCE [LARGE SCALE GENOMIC DNA]</scope>
    <source>
        <strain evidence="1">R-o-18</strain>
        <tissue evidence="1">Leaf</tissue>
    </source>
</reference>
<dbReference type="EMBL" id="JADBGQ010000006">
    <property type="protein sequence ID" value="KAG5393579.1"/>
    <property type="molecule type" value="Genomic_DNA"/>
</dbReference>
<protein>
    <submittedName>
        <fullName evidence="1">Uncharacterized protein</fullName>
    </submittedName>
</protein>
<gene>
    <name evidence="1" type="primary">A06g506080.1_BraROA</name>
    <name evidence="1" type="ORF">IGI04_023542</name>
</gene>
<proteinExistence type="predicted"/>
<keyword evidence="2" id="KW-1185">Reference proteome</keyword>
<comment type="caution">
    <text evidence="1">The sequence shown here is derived from an EMBL/GenBank/DDBJ whole genome shotgun (WGS) entry which is preliminary data.</text>
</comment>
<dbReference type="Proteomes" id="UP000823674">
    <property type="component" value="Chromosome A06"/>
</dbReference>
<evidence type="ECO:0000313" key="1">
    <source>
        <dbReference type="EMBL" id="KAG5393579.1"/>
    </source>
</evidence>
<evidence type="ECO:0000313" key="2">
    <source>
        <dbReference type="Proteomes" id="UP000823674"/>
    </source>
</evidence>
<name>A0ABQ7M476_BRACM</name>
<organism evidence="1 2">
    <name type="scientific">Brassica rapa subsp. trilocularis</name>
    <dbReference type="NCBI Taxonomy" id="1813537"/>
    <lineage>
        <taxon>Eukaryota</taxon>
        <taxon>Viridiplantae</taxon>
        <taxon>Streptophyta</taxon>
        <taxon>Embryophyta</taxon>
        <taxon>Tracheophyta</taxon>
        <taxon>Spermatophyta</taxon>
        <taxon>Magnoliopsida</taxon>
        <taxon>eudicotyledons</taxon>
        <taxon>Gunneridae</taxon>
        <taxon>Pentapetalae</taxon>
        <taxon>rosids</taxon>
        <taxon>malvids</taxon>
        <taxon>Brassicales</taxon>
        <taxon>Brassicaceae</taxon>
        <taxon>Brassiceae</taxon>
        <taxon>Brassica</taxon>
    </lineage>
</organism>
<accession>A0ABQ7M476</accession>
<sequence>MTFVCGFVLCRLNNHQMKNYGKEPASFVKLRCLDHTISIKTNAELPQLLSCERNHSSNATGDISLTTRSEERKRCSFNAYLYNQPNGSASYTSLTCHCSLSGLHHKKSEEAMVSPLGFNEAKIFHTNMMNEVLQRTESDTRVGV</sequence>